<accession>A0ABU0S341</accession>
<evidence type="ECO:0000313" key="2">
    <source>
        <dbReference type="Proteomes" id="UP001237780"/>
    </source>
</evidence>
<dbReference type="EMBL" id="JAUSZT010000002">
    <property type="protein sequence ID" value="MDQ0995180.1"/>
    <property type="molecule type" value="Genomic_DNA"/>
</dbReference>
<evidence type="ECO:0008006" key="3">
    <source>
        <dbReference type="Google" id="ProtNLM"/>
    </source>
</evidence>
<reference evidence="1 2" key="1">
    <citation type="submission" date="2023-07" db="EMBL/GenBank/DDBJ databases">
        <title>Comparative genomics of wheat-associated soil bacteria to identify genetic determinants of phenazine resistance.</title>
        <authorList>
            <person name="Mouncey N."/>
        </authorList>
    </citation>
    <scope>NUCLEOTIDE SEQUENCE [LARGE SCALE GENOMIC DNA]</scope>
    <source>
        <strain evidence="1 2">W4I11</strain>
    </source>
</reference>
<evidence type="ECO:0000313" key="1">
    <source>
        <dbReference type="EMBL" id="MDQ0995180.1"/>
    </source>
</evidence>
<dbReference type="Proteomes" id="UP001237780">
    <property type="component" value="Unassembled WGS sequence"/>
</dbReference>
<sequence length="37" mass="3909">MLAAIVDVADSTSLALDESVALFVASCLSRLMKRPDV</sequence>
<gene>
    <name evidence="1" type="ORF">QFZ34_000357</name>
</gene>
<protein>
    <recommendedName>
        <fullName evidence="3">DUF982 domain-containing protein</fullName>
    </recommendedName>
</protein>
<keyword evidence="2" id="KW-1185">Reference proteome</keyword>
<comment type="caution">
    <text evidence="1">The sequence shown here is derived from an EMBL/GenBank/DDBJ whole genome shotgun (WGS) entry which is preliminary data.</text>
</comment>
<name>A0ABU0S341_9HYPH</name>
<organism evidence="1 2">
    <name type="scientific">Phyllobacterium ifriqiyense</name>
    <dbReference type="NCBI Taxonomy" id="314238"/>
    <lineage>
        <taxon>Bacteria</taxon>
        <taxon>Pseudomonadati</taxon>
        <taxon>Pseudomonadota</taxon>
        <taxon>Alphaproteobacteria</taxon>
        <taxon>Hyphomicrobiales</taxon>
        <taxon>Phyllobacteriaceae</taxon>
        <taxon>Phyllobacterium</taxon>
    </lineage>
</organism>
<proteinExistence type="predicted"/>